<feature type="region of interest" description="Disordered" evidence="1">
    <location>
        <begin position="1"/>
        <end position="31"/>
    </location>
</feature>
<comment type="caution">
    <text evidence="2">The sequence shown here is derived from an EMBL/GenBank/DDBJ whole genome shotgun (WGS) entry which is preliminary data.</text>
</comment>
<feature type="compositionally biased region" description="Basic and acidic residues" evidence="1">
    <location>
        <begin position="109"/>
        <end position="132"/>
    </location>
</feature>
<name>A0A834FY30_RHOSS</name>
<dbReference type="PANTHER" id="PTHR23274:SF48">
    <property type="entry name" value="ATP-DEPENDENT DNA HELICASE"/>
    <property type="match status" value="1"/>
</dbReference>
<dbReference type="Proteomes" id="UP000626092">
    <property type="component" value="Unassembled WGS sequence"/>
</dbReference>
<evidence type="ECO:0000313" key="3">
    <source>
        <dbReference type="Proteomes" id="UP000626092"/>
    </source>
</evidence>
<dbReference type="InterPro" id="IPR027417">
    <property type="entry name" value="P-loop_NTPase"/>
</dbReference>
<gene>
    <name evidence="2" type="ORF">RHSIM_Rhsim13G0061500</name>
</gene>
<evidence type="ECO:0000256" key="1">
    <source>
        <dbReference type="SAM" id="MobiDB-lite"/>
    </source>
</evidence>
<keyword evidence="3" id="KW-1185">Reference proteome</keyword>
<dbReference type="CDD" id="cd18809">
    <property type="entry name" value="SF1_C_RecD"/>
    <property type="match status" value="1"/>
</dbReference>
<feature type="region of interest" description="Disordered" evidence="1">
    <location>
        <begin position="81"/>
        <end position="132"/>
    </location>
</feature>
<feature type="compositionally biased region" description="Basic and acidic residues" evidence="1">
    <location>
        <begin position="1"/>
        <end position="15"/>
    </location>
</feature>
<dbReference type="GO" id="GO:0006260">
    <property type="term" value="P:DNA replication"/>
    <property type="evidence" value="ECO:0007669"/>
    <property type="project" value="TreeGrafter"/>
</dbReference>
<dbReference type="AlphaFoldDB" id="A0A834FY30"/>
<sequence>MAKEKQKGTVTDKGKKQLTTAEKGKKNSCPMVQVLQERNTGVVIRDEQDIMRLHEDKRKAEAMAMEKQKETVVDKGKKKITTAGNGKENLCPTVPNNNVPSKAALAQRARRDRERNERLMSASPRERGQQLRREREQFIQPLEPVYFPPLTPCRRPYSCLEQRTNQTYVNPLASKRQLVTHTPICPTSIPITSYAPQRPTPTSELLQDDACANDDVEGVPPRVTQPFICPTSVPSTSYAPQRNIAPKAGLCNGTRLMVVRCASRIIEALILSGEKFGNLAFIPRITLTPSSSEFPFRMTRRQFPIRLAYALTINKSQGQSVKFVGVDLRTPVFSHGQLYVVLSRCTSFDLVSVLLPKDELDSTANIVYPEVLL</sequence>
<dbReference type="GO" id="GO:0005657">
    <property type="term" value="C:replication fork"/>
    <property type="evidence" value="ECO:0007669"/>
    <property type="project" value="TreeGrafter"/>
</dbReference>
<dbReference type="PANTHER" id="PTHR23274">
    <property type="entry name" value="DNA HELICASE-RELATED"/>
    <property type="match status" value="1"/>
</dbReference>
<accession>A0A834FY30</accession>
<evidence type="ECO:0008006" key="4">
    <source>
        <dbReference type="Google" id="ProtNLM"/>
    </source>
</evidence>
<proteinExistence type="predicted"/>
<organism evidence="2 3">
    <name type="scientific">Rhododendron simsii</name>
    <name type="common">Sims's rhododendron</name>
    <dbReference type="NCBI Taxonomy" id="118357"/>
    <lineage>
        <taxon>Eukaryota</taxon>
        <taxon>Viridiplantae</taxon>
        <taxon>Streptophyta</taxon>
        <taxon>Embryophyta</taxon>
        <taxon>Tracheophyta</taxon>
        <taxon>Spermatophyta</taxon>
        <taxon>Magnoliopsida</taxon>
        <taxon>eudicotyledons</taxon>
        <taxon>Gunneridae</taxon>
        <taxon>Pentapetalae</taxon>
        <taxon>asterids</taxon>
        <taxon>Ericales</taxon>
        <taxon>Ericaceae</taxon>
        <taxon>Ericoideae</taxon>
        <taxon>Rhodoreae</taxon>
        <taxon>Rhododendron</taxon>
    </lineage>
</organism>
<dbReference type="SUPFAM" id="SSF52540">
    <property type="entry name" value="P-loop containing nucleoside triphosphate hydrolases"/>
    <property type="match status" value="1"/>
</dbReference>
<protein>
    <recommendedName>
        <fullName evidence="4">ATP-dependent DNA helicase</fullName>
    </recommendedName>
</protein>
<evidence type="ECO:0000313" key="2">
    <source>
        <dbReference type="EMBL" id="KAF7120259.1"/>
    </source>
</evidence>
<dbReference type="OrthoDB" id="1930718at2759"/>
<dbReference type="EMBL" id="WJXA01000013">
    <property type="protein sequence ID" value="KAF7120259.1"/>
    <property type="molecule type" value="Genomic_DNA"/>
</dbReference>
<reference evidence="2" key="1">
    <citation type="submission" date="2019-11" db="EMBL/GenBank/DDBJ databases">
        <authorList>
            <person name="Liu Y."/>
            <person name="Hou J."/>
            <person name="Li T.-Q."/>
            <person name="Guan C.-H."/>
            <person name="Wu X."/>
            <person name="Wu H.-Z."/>
            <person name="Ling F."/>
            <person name="Zhang R."/>
            <person name="Shi X.-G."/>
            <person name="Ren J.-P."/>
            <person name="Chen E.-F."/>
            <person name="Sun J.-M."/>
        </authorList>
    </citation>
    <scope>NUCLEOTIDE SEQUENCE</scope>
    <source>
        <strain evidence="2">Adult_tree_wgs_1</strain>
        <tissue evidence="2">Leaves</tissue>
    </source>
</reference>